<dbReference type="InterPro" id="IPR036412">
    <property type="entry name" value="HAD-like_sf"/>
</dbReference>
<dbReference type="Pfam" id="PF00702">
    <property type="entry name" value="Hydrolase"/>
    <property type="match status" value="1"/>
</dbReference>
<protein>
    <submittedName>
        <fullName evidence="1">Uncharacterized protein</fullName>
    </submittedName>
</protein>
<dbReference type="Gene3D" id="1.10.150.240">
    <property type="entry name" value="Putative phosphatase, domain 2"/>
    <property type="match status" value="1"/>
</dbReference>
<dbReference type="SFLD" id="SFLDS00003">
    <property type="entry name" value="Haloacid_Dehalogenase"/>
    <property type="match status" value="1"/>
</dbReference>
<accession>A0A7S1W3N7</accession>
<dbReference type="InterPro" id="IPR052898">
    <property type="entry name" value="ACAD10-like"/>
</dbReference>
<reference evidence="1" key="1">
    <citation type="submission" date="2021-01" db="EMBL/GenBank/DDBJ databases">
        <authorList>
            <person name="Corre E."/>
            <person name="Pelletier E."/>
            <person name="Niang G."/>
            <person name="Scheremetjew M."/>
            <person name="Finn R."/>
            <person name="Kale V."/>
            <person name="Holt S."/>
            <person name="Cochrane G."/>
            <person name="Meng A."/>
            <person name="Brown T."/>
            <person name="Cohen L."/>
        </authorList>
    </citation>
    <scope>NUCLEOTIDE SEQUENCE</scope>
    <source>
        <strain evidence="1">OF101</strain>
    </source>
</reference>
<dbReference type="NCBIfam" id="TIGR01509">
    <property type="entry name" value="HAD-SF-IA-v3"/>
    <property type="match status" value="1"/>
</dbReference>
<dbReference type="PRINTS" id="PR00413">
    <property type="entry name" value="HADHALOGNASE"/>
</dbReference>
<dbReference type="SFLD" id="SFLDG01129">
    <property type="entry name" value="C1.5:_HAD__Beta-PGM__Phosphata"/>
    <property type="match status" value="1"/>
</dbReference>
<dbReference type="InterPro" id="IPR023214">
    <property type="entry name" value="HAD_sf"/>
</dbReference>
<name>A0A7S1W3N7_ALECA</name>
<dbReference type="Gene3D" id="3.40.50.1000">
    <property type="entry name" value="HAD superfamily/HAD-like"/>
    <property type="match status" value="1"/>
</dbReference>
<dbReference type="SUPFAM" id="SSF56784">
    <property type="entry name" value="HAD-like"/>
    <property type="match status" value="1"/>
</dbReference>
<dbReference type="InterPro" id="IPR006439">
    <property type="entry name" value="HAD-SF_hydro_IA"/>
</dbReference>
<organism evidence="1">
    <name type="scientific">Alexandrium catenella</name>
    <name type="common">Red tide dinoflagellate</name>
    <name type="synonym">Gonyaulax catenella</name>
    <dbReference type="NCBI Taxonomy" id="2925"/>
    <lineage>
        <taxon>Eukaryota</taxon>
        <taxon>Sar</taxon>
        <taxon>Alveolata</taxon>
        <taxon>Dinophyceae</taxon>
        <taxon>Gonyaulacales</taxon>
        <taxon>Pyrocystaceae</taxon>
        <taxon>Alexandrium</taxon>
    </lineage>
</organism>
<proteinExistence type="predicted"/>
<dbReference type="EMBL" id="HBGE01049331">
    <property type="protein sequence ID" value="CAD9146873.1"/>
    <property type="molecule type" value="Transcribed_RNA"/>
</dbReference>
<sequence>MDGSRQVVIFDIGGVIADSPILAIRRFCQKAGIADVNPFLGRSRAWDAFMQGKLKPAGFPRAVYEECTEADYKDGIQLGVQGWMELLESMVSSGYRPLMIRTLRRLRSTGFKLVALTNNYDTEPLPKAEDQARAEAEHQKFMRLFDHFIESRVVGLSKPDKRFYEYALKAAGCSAGDAIFLDDIGANLKTAKGMGIRTILVRNETDTTFHAAVQELQSLTGVALLDGGHSARAREQQARL</sequence>
<dbReference type="PANTHER" id="PTHR47829">
    <property type="entry name" value="HYDROLASE, PUTATIVE (AFU_ORTHOLOGUE AFUA_1G12880)-RELATED"/>
    <property type="match status" value="1"/>
</dbReference>
<evidence type="ECO:0000313" key="1">
    <source>
        <dbReference type="EMBL" id="CAD9146873.1"/>
    </source>
</evidence>
<dbReference type="PANTHER" id="PTHR47829:SF1">
    <property type="entry name" value="HAD FAMILY PHOSPHATASE"/>
    <property type="match status" value="1"/>
</dbReference>
<dbReference type="AlphaFoldDB" id="A0A7S1W3N7"/>
<dbReference type="InterPro" id="IPR023198">
    <property type="entry name" value="PGP-like_dom2"/>
</dbReference>
<dbReference type="CDD" id="cd02603">
    <property type="entry name" value="HAD_sEH-N_like"/>
    <property type="match status" value="1"/>
</dbReference>
<gene>
    <name evidence="1" type="ORF">ACAT0790_LOCUS29784</name>
</gene>